<keyword evidence="6" id="KW-1185">Reference proteome</keyword>
<dbReference type="PANTHER" id="PTHR46796:SF7">
    <property type="entry name" value="ARAC FAMILY TRANSCRIPTIONAL REGULATOR"/>
    <property type="match status" value="1"/>
</dbReference>
<evidence type="ECO:0000256" key="3">
    <source>
        <dbReference type="ARBA" id="ARBA00023163"/>
    </source>
</evidence>
<protein>
    <submittedName>
        <fullName evidence="5">AraC family transcriptional regulator</fullName>
    </submittedName>
</protein>
<feature type="domain" description="HTH araC/xylS-type" evidence="4">
    <location>
        <begin position="217"/>
        <end position="313"/>
    </location>
</feature>
<keyword evidence="2" id="KW-0238">DNA-binding</keyword>
<dbReference type="Proteomes" id="UP001172645">
    <property type="component" value="Unassembled WGS sequence"/>
</dbReference>
<reference evidence="5" key="1">
    <citation type="submission" date="2023-06" db="EMBL/GenBank/DDBJ databases">
        <title>Phylogenetic Diversity of Rhizobium strains.</title>
        <authorList>
            <person name="Moura F.T."/>
            <person name="Helene L.C.F."/>
            <person name="Hungria M."/>
        </authorList>
    </citation>
    <scope>NUCLEOTIDE SEQUENCE</scope>
    <source>
        <strain evidence="5">CCGE526</strain>
    </source>
</reference>
<proteinExistence type="predicted"/>
<dbReference type="Pfam" id="PF12833">
    <property type="entry name" value="HTH_18"/>
    <property type="match status" value="1"/>
</dbReference>
<keyword evidence="3" id="KW-0804">Transcription</keyword>
<keyword evidence="1" id="KW-0805">Transcription regulation</keyword>
<dbReference type="EMBL" id="JARFYM010000050">
    <property type="protein sequence ID" value="MDL2403514.1"/>
    <property type="molecule type" value="Genomic_DNA"/>
</dbReference>
<dbReference type="SMART" id="SM00342">
    <property type="entry name" value="HTH_ARAC"/>
    <property type="match status" value="1"/>
</dbReference>
<dbReference type="RefSeq" id="WP_285872948.1">
    <property type="nucleotide sequence ID" value="NZ_JARFYM010000050.1"/>
</dbReference>
<dbReference type="PROSITE" id="PS00041">
    <property type="entry name" value="HTH_ARAC_FAMILY_1"/>
    <property type="match status" value="1"/>
</dbReference>
<sequence length="313" mass="33458">MIYAYITMFLARSAETAPDPFSEVVATLGARSVRGTGLEASGDWALTFDGRTRLKFVAVTRGRCWLLLPGHPPEALAEGDVILISNTSYTVASDPAVRPVDGMPFYATPGQDVLRIGAGDQVVMMGGGSGFADSGAAFVLEALPTFLRVNRDSPTAEAVTRTLEALRTEVSNPSVGGWLVAERLAEILVIAAVRAYVATRPSGAVGWITALADPRIGKSLRLLHGDVARRWTVPMLAAEVGMSRSSFTERFVTLVGYPPLGYLIRWRMVLAQRKLAAGGAVATVAADVGYNSQSAFAHAFKRTMGRTPRSRDD</sequence>
<evidence type="ECO:0000256" key="2">
    <source>
        <dbReference type="ARBA" id="ARBA00023125"/>
    </source>
</evidence>
<comment type="caution">
    <text evidence="5">The sequence shown here is derived from an EMBL/GenBank/DDBJ whole genome shotgun (WGS) entry which is preliminary data.</text>
</comment>
<dbReference type="InterPro" id="IPR018060">
    <property type="entry name" value="HTH_AraC"/>
</dbReference>
<organism evidence="5 6">
    <name type="scientific">Rhizobium mayense</name>
    <dbReference type="NCBI Taxonomy" id="1312184"/>
    <lineage>
        <taxon>Bacteria</taxon>
        <taxon>Pseudomonadati</taxon>
        <taxon>Pseudomonadota</taxon>
        <taxon>Alphaproteobacteria</taxon>
        <taxon>Hyphomicrobiales</taxon>
        <taxon>Rhizobiaceae</taxon>
        <taxon>Rhizobium/Agrobacterium group</taxon>
        <taxon>Rhizobium</taxon>
    </lineage>
</organism>
<accession>A0ABT7K4G8</accession>
<evidence type="ECO:0000256" key="1">
    <source>
        <dbReference type="ARBA" id="ARBA00023015"/>
    </source>
</evidence>
<evidence type="ECO:0000313" key="5">
    <source>
        <dbReference type="EMBL" id="MDL2403514.1"/>
    </source>
</evidence>
<dbReference type="SUPFAM" id="SSF46689">
    <property type="entry name" value="Homeodomain-like"/>
    <property type="match status" value="2"/>
</dbReference>
<dbReference type="InterPro" id="IPR009057">
    <property type="entry name" value="Homeodomain-like_sf"/>
</dbReference>
<evidence type="ECO:0000259" key="4">
    <source>
        <dbReference type="PROSITE" id="PS01124"/>
    </source>
</evidence>
<dbReference type="InterPro" id="IPR032783">
    <property type="entry name" value="AraC_lig"/>
</dbReference>
<gene>
    <name evidence="5" type="ORF">PY649_32070</name>
</gene>
<name>A0ABT7K4G8_9HYPH</name>
<dbReference type="Gene3D" id="1.10.10.60">
    <property type="entry name" value="Homeodomain-like"/>
    <property type="match status" value="2"/>
</dbReference>
<dbReference type="Pfam" id="PF12852">
    <property type="entry name" value="Cupin_6"/>
    <property type="match status" value="1"/>
</dbReference>
<dbReference type="InterPro" id="IPR050204">
    <property type="entry name" value="AraC_XylS_family_regulators"/>
</dbReference>
<dbReference type="InterPro" id="IPR018062">
    <property type="entry name" value="HTH_AraC-typ_CS"/>
</dbReference>
<dbReference type="PROSITE" id="PS01124">
    <property type="entry name" value="HTH_ARAC_FAMILY_2"/>
    <property type="match status" value="1"/>
</dbReference>
<dbReference type="PANTHER" id="PTHR46796">
    <property type="entry name" value="HTH-TYPE TRANSCRIPTIONAL ACTIVATOR RHAS-RELATED"/>
    <property type="match status" value="1"/>
</dbReference>
<evidence type="ECO:0000313" key="6">
    <source>
        <dbReference type="Proteomes" id="UP001172645"/>
    </source>
</evidence>